<dbReference type="EMBL" id="FNVD01000036">
    <property type="protein sequence ID" value="SEG34151.1"/>
    <property type="molecule type" value="Genomic_DNA"/>
</dbReference>
<proteinExistence type="predicted"/>
<evidence type="ECO:0000256" key="4">
    <source>
        <dbReference type="ARBA" id="ARBA00023014"/>
    </source>
</evidence>
<sequence>MKDYPDKPGISRRAFLGTGAAGAAAAGTLAGGDANSAVESKAKKKYVMVIDARRCYGVHACTVACKAEYKVPLGENRSWVEEIEKGNYPNVSRSFLPRLCNHCDEPACVSVCPTGATWKRDEDGIVVIDRNICIG</sequence>
<dbReference type="Pfam" id="PF13247">
    <property type="entry name" value="Fer4_11"/>
    <property type="match status" value="1"/>
</dbReference>
<keyword evidence="4" id="KW-0411">Iron-sulfur</keyword>
<dbReference type="PROSITE" id="PS51318">
    <property type="entry name" value="TAT"/>
    <property type="match status" value="1"/>
</dbReference>
<keyword evidence="3" id="KW-0408">Iron</keyword>
<dbReference type="NCBIfam" id="TIGR01409">
    <property type="entry name" value="TAT_signal_seq"/>
    <property type="match status" value="1"/>
</dbReference>
<reference evidence="6 7" key="1">
    <citation type="submission" date="2016-10" db="EMBL/GenBank/DDBJ databases">
        <authorList>
            <person name="de Groot N.N."/>
        </authorList>
    </citation>
    <scope>NUCLEOTIDE SEQUENCE [LARGE SCALE GENOMIC DNA]</scope>
    <source>
        <strain evidence="6 7">DSM 23413</strain>
    </source>
</reference>
<keyword evidence="7" id="KW-1185">Reference proteome</keyword>
<protein>
    <submittedName>
        <fullName evidence="6">Tetrathionate reductase subunit B</fullName>
    </submittedName>
</protein>
<evidence type="ECO:0000256" key="3">
    <source>
        <dbReference type="ARBA" id="ARBA00023004"/>
    </source>
</evidence>
<dbReference type="InterPro" id="IPR019546">
    <property type="entry name" value="TAT_signal_bac_arc"/>
</dbReference>
<evidence type="ECO:0000259" key="5">
    <source>
        <dbReference type="PROSITE" id="PS51379"/>
    </source>
</evidence>
<dbReference type="InterPro" id="IPR017896">
    <property type="entry name" value="4Fe4S_Fe-S-bd"/>
</dbReference>
<dbReference type="PROSITE" id="PS51379">
    <property type="entry name" value="4FE4S_FER_2"/>
    <property type="match status" value="1"/>
</dbReference>
<evidence type="ECO:0000256" key="1">
    <source>
        <dbReference type="ARBA" id="ARBA00022485"/>
    </source>
</evidence>
<dbReference type="InterPro" id="IPR050954">
    <property type="entry name" value="ET_IronSulfur_Cluster-Binding"/>
</dbReference>
<evidence type="ECO:0000256" key="2">
    <source>
        <dbReference type="ARBA" id="ARBA00022723"/>
    </source>
</evidence>
<evidence type="ECO:0000313" key="6">
    <source>
        <dbReference type="EMBL" id="SEG34151.1"/>
    </source>
</evidence>
<dbReference type="AlphaFoldDB" id="A0A1H5ZCY9"/>
<keyword evidence="1" id="KW-0004">4Fe-4S</keyword>
<keyword evidence="2" id="KW-0479">Metal-binding</keyword>
<accession>A0A1H5ZCY9</accession>
<dbReference type="GO" id="GO:0046872">
    <property type="term" value="F:metal ion binding"/>
    <property type="evidence" value="ECO:0007669"/>
    <property type="project" value="UniProtKB-KW"/>
</dbReference>
<dbReference type="Gene3D" id="3.30.70.20">
    <property type="match status" value="1"/>
</dbReference>
<name>A0A1H5ZCY9_9RHOB</name>
<evidence type="ECO:0000313" key="7">
    <source>
        <dbReference type="Proteomes" id="UP000236742"/>
    </source>
</evidence>
<dbReference type="GO" id="GO:0051539">
    <property type="term" value="F:4 iron, 4 sulfur cluster binding"/>
    <property type="evidence" value="ECO:0007669"/>
    <property type="project" value="UniProtKB-KW"/>
</dbReference>
<feature type="domain" description="4Fe-4S ferredoxin-type" evidence="5">
    <location>
        <begin position="91"/>
        <end position="122"/>
    </location>
</feature>
<organism evidence="6 7">
    <name type="scientific">Jhaorihella thermophila</name>
    <dbReference type="NCBI Taxonomy" id="488547"/>
    <lineage>
        <taxon>Bacteria</taxon>
        <taxon>Pseudomonadati</taxon>
        <taxon>Pseudomonadota</taxon>
        <taxon>Alphaproteobacteria</taxon>
        <taxon>Rhodobacterales</taxon>
        <taxon>Paracoccaceae</taxon>
        <taxon>Jhaorihella</taxon>
    </lineage>
</organism>
<dbReference type="PANTHER" id="PTHR43177:SF3">
    <property type="entry name" value="PROTEIN NRFC HOMOLOG"/>
    <property type="match status" value="1"/>
</dbReference>
<dbReference type="PANTHER" id="PTHR43177">
    <property type="entry name" value="PROTEIN NRFC"/>
    <property type="match status" value="1"/>
</dbReference>
<dbReference type="SUPFAM" id="SSF54862">
    <property type="entry name" value="4Fe-4S ferredoxins"/>
    <property type="match status" value="1"/>
</dbReference>
<gene>
    <name evidence="6" type="ORF">SAMN05421751_1363</name>
</gene>
<dbReference type="Proteomes" id="UP000236742">
    <property type="component" value="Unassembled WGS sequence"/>
</dbReference>
<dbReference type="InterPro" id="IPR006311">
    <property type="entry name" value="TAT_signal"/>
</dbReference>